<evidence type="ECO:0000313" key="2">
    <source>
        <dbReference type="EMBL" id="RUO35473.1"/>
    </source>
</evidence>
<keyword evidence="1" id="KW-1133">Transmembrane helix</keyword>
<dbReference type="EMBL" id="PIPP01000006">
    <property type="protein sequence ID" value="RUO35473.1"/>
    <property type="molecule type" value="Genomic_DNA"/>
</dbReference>
<feature type="transmembrane region" description="Helical" evidence="1">
    <location>
        <begin position="138"/>
        <end position="160"/>
    </location>
</feature>
<dbReference type="AlphaFoldDB" id="A0A432WNV6"/>
<organism evidence="2 3">
    <name type="scientific">Aliidiomarina shirensis</name>
    <dbReference type="NCBI Taxonomy" id="1048642"/>
    <lineage>
        <taxon>Bacteria</taxon>
        <taxon>Pseudomonadati</taxon>
        <taxon>Pseudomonadota</taxon>
        <taxon>Gammaproteobacteria</taxon>
        <taxon>Alteromonadales</taxon>
        <taxon>Idiomarinaceae</taxon>
        <taxon>Aliidiomarina</taxon>
    </lineage>
</organism>
<sequence length="161" mass="18941">MENYNQQPEQQNENTKETRIMPESSLGVFKGGNFYFDLNGQQLRVWFSSFSGKEQIYLNEELISTNRSWRKMSTHEFHFAGEFYRVRLGVRSWGEAFRGVYVSELYRGEQLIDQDEIVLFQDEETKEPFSWTKFTIGLVPWLIGGFIVGFLTSKLVFSLFS</sequence>
<keyword evidence="3" id="KW-1185">Reference proteome</keyword>
<keyword evidence="1" id="KW-0472">Membrane</keyword>
<name>A0A432WNV6_9GAMM</name>
<accession>A0A432WNV6</accession>
<reference evidence="3" key="1">
    <citation type="journal article" date="2018" name="Front. Microbiol.">
        <title>Genome-Based Analysis Reveals the Taxonomy and Diversity of the Family Idiomarinaceae.</title>
        <authorList>
            <person name="Liu Y."/>
            <person name="Lai Q."/>
            <person name="Shao Z."/>
        </authorList>
    </citation>
    <scope>NUCLEOTIDE SEQUENCE [LARGE SCALE GENOMIC DNA]</scope>
    <source>
        <strain evidence="3">AIS</strain>
    </source>
</reference>
<keyword evidence="1" id="KW-0812">Transmembrane</keyword>
<evidence type="ECO:0000256" key="1">
    <source>
        <dbReference type="SAM" id="Phobius"/>
    </source>
</evidence>
<gene>
    <name evidence="2" type="ORF">CWE13_11120</name>
</gene>
<proteinExistence type="predicted"/>
<dbReference type="OrthoDB" id="6228646at2"/>
<evidence type="ECO:0000313" key="3">
    <source>
        <dbReference type="Proteomes" id="UP000286934"/>
    </source>
</evidence>
<protein>
    <submittedName>
        <fullName evidence="2">Uncharacterized protein</fullName>
    </submittedName>
</protein>
<dbReference type="RefSeq" id="WP_126808629.1">
    <property type="nucleotide sequence ID" value="NZ_PIPP01000006.1"/>
</dbReference>
<comment type="caution">
    <text evidence="2">The sequence shown here is derived from an EMBL/GenBank/DDBJ whole genome shotgun (WGS) entry which is preliminary data.</text>
</comment>
<dbReference type="Proteomes" id="UP000286934">
    <property type="component" value="Unassembled WGS sequence"/>
</dbReference>